<gene>
    <name evidence="2" type="ORF">FY030_07295</name>
</gene>
<dbReference type="GO" id="GO:0016740">
    <property type="term" value="F:transferase activity"/>
    <property type="evidence" value="ECO:0007669"/>
    <property type="project" value="UniProtKB-KW"/>
</dbReference>
<evidence type="ECO:0000259" key="1">
    <source>
        <dbReference type="Pfam" id="PF01636"/>
    </source>
</evidence>
<dbReference type="Gene3D" id="3.90.1200.10">
    <property type="match status" value="1"/>
</dbReference>
<dbReference type="InterPro" id="IPR051678">
    <property type="entry name" value="AGP_Transferase"/>
</dbReference>
<reference evidence="2 3" key="1">
    <citation type="submission" date="2019-09" db="EMBL/GenBank/DDBJ databases">
        <title>Serinicoccus pratensis sp. nov., isolated from meadow soil.</title>
        <authorList>
            <person name="Zhang W."/>
        </authorList>
    </citation>
    <scope>NUCLEOTIDE SEQUENCE [LARGE SCALE GENOMIC DNA]</scope>
    <source>
        <strain evidence="2 3">W204</strain>
    </source>
</reference>
<dbReference type="PANTHER" id="PTHR21310">
    <property type="entry name" value="AMINOGLYCOSIDE PHOSPHOTRANSFERASE-RELATED-RELATED"/>
    <property type="match status" value="1"/>
</dbReference>
<sequence length="304" mass="33048">MRGSGAAPEPEGVTHLLRQQAPHLAHLPVSPSPASGSSNWVFRLGENLAVRLPRTASYVPDLLREIRWLPHLASKLSVPVPDVVAVGQPSEVFPRPWAVVSWVPGELPGTLDSAQQYRFARSFGAFLQTLHVVDTDDAPAGPEHWGYRCGEPVTDTIDGWADQAATALADLFDPTSVREAWRRLRDVPRASGPACLVHTDLSSENLLVHPDGRLAGVIDFGGLGLGDRSVDFLYAWSMLDPPARQVLRIAAEADDATWVRARAWAFVGPGLLTLEGYRHSMPARTARLTTMVENVAAEVGVELR</sequence>
<dbReference type="KEGG" id="serw:FY030_07295"/>
<accession>A0A5J6V9M3</accession>
<keyword evidence="3" id="KW-1185">Reference proteome</keyword>
<dbReference type="SUPFAM" id="SSF56112">
    <property type="entry name" value="Protein kinase-like (PK-like)"/>
    <property type="match status" value="1"/>
</dbReference>
<protein>
    <submittedName>
        <fullName evidence="2">Aminoglycoside phosphotransferase family protein</fullName>
    </submittedName>
</protein>
<name>A0A5J6V9M3_9MICO</name>
<proteinExistence type="predicted"/>
<dbReference type="InterPro" id="IPR011009">
    <property type="entry name" value="Kinase-like_dom_sf"/>
</dbReference>
<dbReference type="Pfam" id="PF01636">
    <property type="entry name" value="APH"/>
    <property type="match status" value="1"/>
</dbReference>
<dbReference type="OrthoDB" id="9797603at2"/>
<dbReference type="EMBL" id="CP044427">
    <property type="protein sequence ID" value="QFG70207.1"/>
    <property type="molecule type" value="Genomic_DNA"/>
</dbReference>
<dbReference type="Gene3D" id="3.30.200.20">
    <property type="entry name" value="Phosphorylase Kinase, domain 1"/>
    <property type="match status" value="1"/>
</dbReference>
<dbReference type="InterPro" id="IPR002575">
    <property type="entry name" value="Aminoglycoside_PTrfase"/>
</dbReference>
<feature type="domain" description="Aminoglycoside phosphotransferase" evidence="1">
    <location>
        <begin position="34"/>
        <end position="264"/>
    </location>
</feature>
<dbReference type="CDD" id="cd05155">
    <property type="entry name" value="APH_ChoK_like_1"/>
    <property type="match status" value="1"/>
</dbReference>
<keyword evidence="2" id="KW-0808">Transferase</keyword>
<dbReference type="PANTHER" id="PTHR21310:SF42">
    <property type="entry name" value="BIFUNCTIONAL AAC_APH"/>
    <property type="match status" value="1"/>
</dbReference>
<organism evidence="2 3">
    <name type="scientific">Ornithinimicrobium pratense</name>
    <dbReference type="NCBI Taxonomy" id="2593973"/>
    <lineage>
        <taxon>Bacteria</taxon>
        <taxon>Bacillati</taxon>
        <taxon>Actinomycetota</taxon>
        <taxon>Actinomycetes</taxon>
        <taxon>Micrococcales</taxon>
        <taxon>Ornithinimicrobiaceae</taxon>
        <taxon>Ornithinimicrobium</taxon>
    </lineage>
</organism>
<dbReference type="Proteomes" id="UP000326546">
    <property type="component" value="Chromosome"/>
</dbReference>
<evidence type="ECO:0000313" key="2">
    <source>
        <dbReference type="EMBL" id="QFG70207.1"/>
    </source>
</evidence>
<dbReference type="AlphaFoldDB" id="A0A5J6V9M3"/>
<evidence type="ECO:0000313" key="3">
    <source>
        <dbReference type="Proteomes" id="UP000326546"/>
    </source>
</evidence>